<gene>
    <name evidence="11" type="ORF">CSSPJE1EN1_LOCUS1845</name>
</gene>
<feature type="compositionally biased region" description="Low complexity" evidence="9">
    <location>
        <begin position="56"/>
        <end position="65"/>
    </location>
</feature>
<keyword evidence="7" id="KW-1133">Transmembrane helix</keyword>
<sequence>MKTWLVLLFFVLGFSFRNVASLNSDELPQDDEEWGFVGRETSSRLGGGGIGGEKTGQGSSSSSSSIRNVGESRRIGSTMASSSTTSPSSLGVPGDKKIQFDLEHCFGDSEFTPAGSFSARLRTLPHGRQTLFKLRLTRNPFSELEEKAFKEIVQQNGFYKVRVPANVIDPGKAYVVAAVKARCLAAANLKERFDLNLDQGNVVGITYSSAVECTQNPHPQVFPSDWTFSSWIVTKSSEQAMRLIPMLDDTPLMSGEKLVTGEDGVATKVVEKNFWQKYWMYILPFGLIVINAITSITNMPDEPASGQAGAAPAGAVPQRISGAGGARRR</sequence>
<dbReference type="Pfam" id="PF21203">
    <property type="entry name" value="ECM10"/>
    <property type="match status" value="1"/>
</dbReference>
<evidence type="ECO:0000256" key="8">
    <source>
        <dbReference type="ARBA" id="ARBA00023136"/>
    </source>
</evidence>
<name>A0ABP0VQB6_9BRYO</name>
<dbReference type="PANTHER" id="PTHR21397">
    <property type="entry name" value="CHROMATIN COMPLEXES SUBUNIT BAP18-RELATED"/>
    <property type="match status" value="1"/>
</dbReference>
<feature type="signal peptide" evidence="10">
    <location>
        <begin position="1"/>
        <end position="21"/>
    </location>
</feature>
<feature type="compositionally biased region" description="Gly residues" evidence="9">
    <location>
        <begin position="45"/>
        <end position="55"/>
    </location>
</feature>
<keyword evidence="12" id="KW-1185">Reference proteome</keyword>
<proteinExistence type="inferred from homology"/>
<feature type="chain" id="PRO_5045239641" description="ER membrane protein complex subunit 10" evidence="10">
    <location>
        <begin position="22"/>
        <end position="329"/>
    </location>
</feature>
<comment type="similarity">
    <text evidence="2">Belongs to the EMC10 family.</text>
</comment>
<evidence type="ECO:0000313" key="12">
    <source>
        <dbReference type="Proteomes" id="UP001497444"/>
    </source>
</evidence>
<evidence type="ECO:0000256" key="4">
    <source>
        <dbReference type="ARBA" id="ARBA00022692"/>
    </source>
</evidence>
<evidence type="ECO:0000256" key="10">
    <source>
        <dbReference type="SAM" id="SignalP"/>
    </source>
</evidence>
<comment type="subcellular location">
    <subcellularLocation>
        <location evidence="1">Endoplasmic reticulum membrane</location>
        <topology evidence="1">Single-pass type I membrane protein</topology>
    </subcellularLocation>
</comment>
<dbReference type="EMBL" id="OZ020096">
    <property type="protein sequence ID" value="CAK9256367.1"/>
    <property type="molecule type" value="Genomic_DNA"/>
</dbReference>
<accession>A0ABP0VQB6</accession>
<organism evidence="11 12">
    <name type="scientific">Sphagnum jensenii</name>
    <dbReference type="NCBI Taxonomy" id="128206"/>
    <lineage>
        <taxon>Eukaryota</taxon>
        <taxon>Viridiplantae</taxon>
        <taxon>Streptophyta</taxon>
        <taxon>Embryophyta</taxon>
        <taxon>Bryophyta</taxon>
        <taxon>Sphagnophytina</taxon>
        <taxon>Sphagnopsida</taxon>
        <taxon>Sphagnales</taxon>
        <taxon>Sphagnaceae</taxon>
        <taxon>Sphagnum</taxon>
    </lineage>
</organism>
<evidence type="ECO:0000256" key="9">
    <source>
        <dbReference type="SAM" id="MobiDB-lite"/>
    </source>
</evidence>
<evidence type="ECO:0000256" key="1">
    <source>
        <dbReference type="ARBA" id="ARBA00004115"/>
    </source>
</evidence>
<protein>
    <recommendedName>
        <fullName evidence="3">ER membrane protein complex subunit 10</fullName>
    </recommendedName>
</protein>
<keyword evidence="4" id="KW-0812">Transmembrane</keyword>
<feature type="compositionally biased region" description="Low complexity" evidence="9">
    <location>
        <begin position="77"/>
        <end position="89"/>
    </location>
</feature>
<keyword evidence="6" id="KW-0256">Endoplasmic reticulum</keyword>
<dbReference type="PANTHER" id="PTHR21397:SF4">
    <property type="entry name" value="ER MEMBRANE PROTEIN COMPLEX SUBUNIT 10"/>
    <property type="match status" value="1"/>
</dbReference>
<feature type="region of interest" description="Disordered" evidence="9">
    <location>
        <begin position="303"/>
        <end position="329"/>
    </location>
</feature>
<evidence type="ECO:0000256" key="2">
    <source>
        <dbReference type="ARBA" id="ARBA00007695"/>
    </source>
</evidence>
<evidence type="ECO:0000313" key="11">
    <source>
        <dbReference type="EMBL" id="CAK9256367.1"/>
    </source>
</evidence>
<feature type="compositionally biased region" description="Low complexity" evidence="9">
    <location>
        <begin position="303"/>
        <end position="317"/>
    </location>
</feature>
<dbReference type="Proteomes" id="UP001497444">
    <property type="component" value="Chromosome 1"/>
</dbReference>
<keyword evidence="8" id="KW-0472">Membrane</keyword>
<dbReference type="CDD" id="cd22209">
    <property type="entry name" value="EMC10"/>
    <property type="match status" value="1"/>
</dbReference>
<evidence type="ECO:0000256" key="6">
    <source>
        <dbReference type="ARBA" id="ARBA00022824"/>
    </source>
</evidence>
<evidence type="ECO:0000256" key="5">
    <source>
        <dbReference type="ARBA" id="ARBA00022729"/>
    </source>
</evidence>
<evidence type="ECO:0000256" key="3">
    <source>
        <dbReference type="ARBA" id="ARBA00020105"/>
    </source>
</evidence>
<evidence type="ECO:0000256" key="7">
    <source>
        <dbReference type="ARBA" id="ARBA00022989"/>
    </source>
</evidence>
<keyword evidence="5 10" id="KW-0732">Signal</keyword>
<feature type="region of interest" description="Disordered" evidence="9">
    <location>
        <begin position="41"/>
        <end position="92"/>
    </location>
</feature>
<reference evidence="11 12" key="1">
    <citation type="submission" date="2024-02" db="EMBL/GenBank/DDBJ databases">
        <authorList>
            <consortium name="ELIXIR-Norway"/>
            <consortium name="Elixir Norway"/>
        </authorList>
    </citation>
    <scope>NUCLEOTIDE SEQUENCE [LARGE SCALE GENOMIC DNA]</scope>
</reference>